<feature type="chain" id="PRO_5003601067" evidence="1">
    <location>
        <begin position="28"/>
        <end position="1289"/>
    </location>
</feature>
<dbReference type="Pfam" id="PF04122">
    <property type="entry name" value="CW_binding_2"/>
    <property type="match status" value="3"/>
</dbReference>
<dbReference type="eggNOG" id="COG2247">
    <property type="taxonomic scope" value="Bacteria"/>
</dbReference>
<gene>
    <name evidence="2" type="ORF">DesyoDRAFT_5044</name>
</gene>
<dbReference type="Proteomes" id="UP000005104">
    <property type="component" value="Chromosome"/>
</dbReference>
<name>H5XZK4_9FIRM</name>
<proteinExistence type="predicted"/>
<organism evidence="2 3">
    <name type="scientific">Desulfosporosinus youngiae DSM 17734</name>
    <dbReference type="NCBI Taxonomy" id="768710"/>
    <lineage>
        <taxon>Bacteria</taxon>
        <taxon>Bacillati</taxon>
        <taxon>Bacillota</taxon>
        <taxon>Clostridia</taxon>
        <taxon>Eubacteriales</taxon>
        <taxon>Desulfitobacteriaceae</taxon>
        <taxon>Desulfosporosinus</taxon>
    </lineage>
</organism>
<dbReference type="Gene3D" id="3.40.50.12090">
    <property type="match status" value="1"/>
</dbReference>
<keyword evidence="3" id="KW-1185">Reference proteome</keyword>
<dbReference type="PANTHER" id="PTHR30032:SF8">
    <property type="entry name" value="GERMINATION-SPECIFIC N-ACETYLMURAMOYL-L-ALANINE AMIDASE"/>
    <property type="match status" value="1"/>
</dbReference>
<reference evidence="2 3" key="1">
    <citation type="submission" date="2011-11" db="EMBL/GenBank/DDBJ databases">
        <title>The Noncontiguous Finished genome of Desulfosporosinus youngiae DSM 17734.</title>
        <authorList>
            <consortium name="US DOE Joint Genome Institute (JGI-PGF)"/>
            <person name="Lucas S."/>
            <person name="Han J."/>
            <person name="Lapidus A."/>
            <person name="Cheng J.-F."/>
            <person name="Goodwin L."/>
            <person name="Pitluck S."/>
            <person name="Peters L."/>
            <person name="Ovchinnikova G."/>
            <person name="Lu M."/>
            <person name="Land M.L."/>
            <person name="Hauser L."/>
            <person name="Pester M."/>
            <person name="Spring S."/>
            <person name="Ollivier B."/>
            <person name="Rattei T."/>
            <person name="Klenk H.-P."/>
            <person name="Wagner M."/>
            <person name="Loy A."/>
            <person name="Woyke T.J."/>
        </authorList>
    </citation>
    <scope>NUCLEOTIDE SEQUENCE [LARGE SCALE GENOMIC DNA]</scope>
    <source>
        <strain evidence="2 3">DSM 17734</strain>
    </source>
</reference>
<sequence length="1289" mass="134965">MKKTKKALATLAIAGMTLSMIPFNVFAAAPVPTRIAGVTAEQTAVKIADQTGYTGTAVLASSTSYGMVDALTAGPLAASLKAPILLTGAGDTLDAATKAELTKLEVKKVYVTSGTAVIKQGVIDELKAMGIEVEALGGYDRAETSVNIAKKMTGVTKVAIANTVPDALSIASVAAAANQAILLTDKDALPASVASYLTSAGITSSDVIGGSGVISDTVVAGLPGATRHYGMTAYDTNNQVIKDFAAGLAFDNVYVANGVTGIDALAGAPLAAQTKSPIVLTDGKTVPAAAAFTYSKSPASAVVTALGGEFVVPESVRAGVAAGQVTPDTNELKILSVSALNDANSVLEITFSKPISKLETSDVAVQNANTLARYGVKSAVLNSNGLIATVELYSHDDANQANPVLSYVTNYTVTVNADGTSLKTTFNRPAYVKERILDVDPSGRKIKIGAVTINVPKTTKFDYGDALGRKARVWYNSDRDLVNIVYEDETVVSGGLEITEDRAGSDYGEIEINDTKYDLAETGFKFYVNDSSVTFGNDGDEYDYARVFFNSTGEVELIQAYMWDDYLIVSEVEETVAVSYDDTEIDLEDYLVVKDGKQIAVSDLEEGDIIYFDADSNDGDGFAVVYNDSVSGEIEDVFSAEIRIDGTTYNFAGLKYNKPTQYLDGDDFEDVDSDVAEEFQAGGRVTLFLDHKGDAIYLTGEQAAVASNKDGFHLTDDAVIYFANSVDTRGTVELEGVDGAGEEQSYTIRIDSLDSVTGTNGKKYQVDKYFPSSPVSTLKIDKFGLNANHEIVALDENNQAFDLNGNLVAGTTATAWNGGLAIVDLDSAVDNSLIELKKNDSGKVVGFEFITPDTLSVAGGDLAVKLTDKFMNGSKLLSSTVVFDGHDTGTYNPDADDIVVTTWGALKDKGFKVQEATYYVNSDNEIKYLIIKGTDAEDTTEVNGVVTKVLRNTKLEITELTVLVDGVKKTYNVDKVTDSSINKGSLVALKVNDDNGQVEDINLNLRPRIVSGTVTDVAISTRTVQIDGIDYVLVSDGSVLNAKDVSDILVKALRDIKVGDSVQVSLDEQVPNASRFIDIVKIVPTVAAVTPITSATVSIPVPVVGEAAATTIAAGTGYTGTISWTAGVTAGNFVVGSPAATVVLTADATHSFTGAGPGAVTVPGSLSASSAVSGANDKTLTVTITYAAIAAAPTASLVSADDTDLVLTFSAPLYIGGMAIPPATEIKNQFVADGTVTITSATYNASVVTLVVTGASFGDTIKAKPGVLKDAAGSAYVPETMTFNGVNWQ</sequence>
<dbReference type="InterPro" id="IPR007253">
    <property type="entry name" value="Cell_wall-bd_2"/>
</dbReference>
<keyword evidence="1" id="KW-0732">Signal</keyword>
<dbReference type="RefSeq" id="WP_007787152.1">
    <property type="nucleotide sequence ID" value="NZ_CM001441.1"/>
</dbReference>
<dbReference type="PANTHER" id="PTHR30032">
    <property type="entry name" value="N-ACETYLMURAMOYL-L-ALANINE AMIDASE-RELATED"/>
    <property type="match status" value="1"/>
</dbReference>
<dbReference type="HOGENOM" id="CLU_266551_0_0_9"/>
<protein>
    <submittedName>
        <fullName evidence="2">Cell wall-binding protein</fullName>
    </submittedName>
</protein>
<dbReference type="InterPro" id="IPR051922">
    <property type="entry name" value="Bact_Sporulation_Assoc"/>
</dbReference>
<dbReference type="EMBL" id="CM001441">
    <property type="protein sequence ID" value="EHQ91978.1"/>
    <property type="molecule type" value="Genomic_DNA"/>
</dbReference>
<evidence type="ECO:0000313" key="3">
    <source>
        <dbReference type="Proteomes" id="UP000005104"/>
    </source>
</evidence>
<evidence type="ECO:0000256" key="1">
    <source>
        <dbReference type="SAM" id="SignalP"/>
    </source>
</evidence>
<accession>H5XZK4</accession>
<dbReference type="STRING" id="768710.DesyoDRAFT_5044"/>
<evidence type="ECO:0000313" key="2">
    <source>
        <dbReference type="EMBL" id="EHQ91978.1"/>
    </source>
</evidence>
<feature type="signal peptide" evidence="1">
    <location>
        <begin position="1"/>
        <end position="27"/>
    </location>
</feature>